<evidence type="ECO:0000313" key="2">
    <source>
        <dbReference type="Proteomes" id="UP000265520"/>
    </source>
</evidence>
<proteinExistence type="predicted"/>
<comment type="caution">
    <text evidence="1">The sequence shown here is derived from an EMBL/GenBank/DDBJ whole genome shotgun (WGS) entry which is preliminary data.</text>
</comment>
<accession>A0A392V3E1</accession>
<reference evidence="1 2" key="1">
    <citation type="journal article" date="2018" name="Front. Plant Sci.">
        <title>Red Clover (Trifolium pratense) and Zigzag Clover (T. medium) - A Picture of Genomic Similarities and Differences.</title>
        <authorList>
            <person name="Dluhosova J."/>
            <person name="Istvanek J."/>
            <person name="Nedelnik J."/>
            <person name="Repkova J."/>
        </authorList>
    </citation>
    <scope>NUCLEOTIDE SEQUENCE [LARGE SCALE GENOMIC DNA]</scope>
    <source>
        <strain evidence="2">cv. 10/8</strain>
        <tissue evidence="1">Leaf</tissue>
    </source>
</reference>
<name>A0A392V3E1_9FABA</name>
<protein>
    <submittedName>
        <fullName evidence="1">Uncharacterized protein</fullName>
    </submittedName>
</protein>
<dbReference type="Proteomes" id="UP000265520">
    <property type="component" value="Unassembled WGS sequence"/>
</dbReference>
<sequence>MQTPATSILVWPVERG</sequence>
<organism evidence="1 2">
    <name type="scientific">Trifolium medium</name>
    <dbReference type="NCBI Taxonomy" id="97028"/>
    <lineage>
        <taxon>Eukaryota</taxon>
        <taxon>Viridiplantae</taxon>
        <taxon>Streptophyta</taxon>
        <taxon>Embryophyta</taxon>
        <taxon>Tracheophyta</taxon>
        <taxon>Spermatophyta</taxon>
        <taxon>Magnoliopsida</taxon>
        <taxon>eudicotyledons</taxon>
        <taxon>Gunneridae</taxon>
        <taxon>Pentapetalae</taxon>
        <taxon>rosids</taxon>
        <taxon>fabids</taxon>
        <taxon>Fabales</taxon>
        <taxon>Fabaceae</taxon>
        <taxon>Papilionoideae</taxon>
        <taxon>50 kb inversion clade</taxon>
        <taxon>NPAAA clade</taxon>
        <taxon>Hologalegina</taxon>
        <taxon>IRL clade</taxon>
        <taxon>Trifolieae</taxon>
        <taxon>Trifolium</taxon>
    </lineage>
</organism>
<dbReference type="EMBL" id="LXQA011051175">
    <property type="protein sequence ID" value="MCI82766.1"/>
    <property type="molecule type" value="Genomic_DNA"/>
</dbReference>
<evidence type="ECO:0000313" key="1">
    <source>
        <dbReference type="EMBL" id="MCI82766.1"/>
    </source>
</evidence>
<feature type="non-terminal residue" evidence="1">
    <location>
        <position position="16"/>
    </location>
</feature>
<dbReference type="AlphaFoldDB" id="A0A392V3E1"/>
<keyword evidence="2" id="KW-1185">Reference proteome</keyword>